<feature type="compositionally biased region" description="Low complexity" evidence="5">
    <location>
        <begin position="442"/>
        <end position="452"/>
    </location>
</feature>
<name>A0ABR2I678_9EUKA</name>
<dbReference type="Proteomes" id="UP001470230">
    <property type="component" value="Unassembled WGS sequence"/>
</dbReference>
<dbReference type="PROSITE" id="PS51543">
    <property type="entry name" value="FYRC"/>
    <property type="match status" value="1"/>
</dbReference>
<dbReference type="SMART" id="SM00541">
    <property type="entry name" value="FYRN"/>
    <property type="match status" value="1"/>
</dbReference>
<feature type="coiled-coil region" evidence="4">
    <location>
        <begin position="917"/>
        <end position="947"/>
    </location>
</feature>
<dbReference type="SMART" id="SM00028">
    <property type="entry name" value="TPR"/>
    <property type="match status" value="2"/>
</dbReference>
<keyword evidence="2" id="KW-0539">Nucleus</keyword>
<dbReference type="Gene3D" id="1.10.510.10">
    <property type="entry name" value="Transferase(Phosphotransferase) domain 1"/>
    <property type="match status" value="1"/>
</dbReference>
<dbReference type="InterPro" id="IPR000719">
    <property type="entry name" value="Prot_kinase_dom"/>
</dbReference>
<dbReference type="EMBL" id="JAPFFF010000020">
    <property type="protein sequence ID" value="KAK8857342.1"/>
    <property type="molecule type" value="Genomic_DNA"/>
</dbReference>
<dbReference type="InterPro" id="IPR011990">
    <property type="entry name" value="TPR-like_helical_dom_sf"/>
</dbReference>
<keyword evidence="4" id="KW-0175">Coiled coil</keyword>
<dbReference type="PROSITE" id="PS50011">
    <property type="entry name" value="PROTEIN_KINASE_DOM"/>
    <property type="match status" value="1"/>
</dbReference>
<dbReference type="SMART" id="SM00542">
    <property type="entry name" value="FYRC"/>
    <property type="match status" value="1"/>
</dbReference>
<sequence>MKYISSKTLEHVLTSREFISKLSIKDIMQCLFAVAEGMSFLHNNLIYHGNLCPSNIIIDDANQFYLCDFGLYPIKEMYVKDDDMFNSDYKDPYMKNNKPTFINDIYSFGVLMCDVCIMYLKVTNKMKLNETLHNFLKNSSKNKFDLFPLIFAKMIPSCLNSFVSERPTFGQIIEIFKNSENQKIADISIQDMFDDFINSSYIFNLASKNDSISLNRIGKMYEKGKKLEKNVQKAIEYYEKASKLNNSDAQNNYGVLLQRNAGKNEFDLIKGAHYLQLSAEQGNVYGMANYGIALLNGVGVDKNYQKAEEYLQKSADLGYSFAQLKYGCLLLCNNPSISVISEGLNYIKKAINQQNSEAYYTFGLMLQKGNFVEKDDDLAMDYIKIAADLGNEKAILEYAGRIVEKDPKIAYKYYQIAFENGNKNVKKKMNALKEKLEEPKTTTKQINKTNKTSVNKKLLSDDNDDSNEYEKSEEDEYSEEQSKVISKNRKSKSKKKTKINSDDDDDDNDFKLSKKALNRCLIMKRQLSRKVPAKVTTKMKLISLGNIVHDRDSYHTCNYIYPVGYVCEREYFSIANPEKFATYRSSIVDGGTLPIFRVECLDASKKMYEGNTPSKPWREVLSEIRNAKNKNKNKRNSEISGPCAFGLSNVNIKYLIEQLPNANLCKKYRSFMHHSSRQAKKKSRAKRKDSDSYEDSNSDEDEYNEYENNDKNDEDESDSKNDEDYNDDKNDEDESDDKDDENEDSSSSDDSLLDDNSILNLLTKDLIKKGDKYLEKNDLLNAFKCFQEVLKRGDKSVLLKCAKSSSSYDKKIEYLEEAMKEKIPSSFSKWRKVIMRLVYLTKDEKILLDFAKRFEKYKDYSDASIVYKKAKNVLNSQICYDKAKRNIDDITDGHQQYTFANFNMYHKDLELAKIMLQKAIENNISKAESKIKKLAQLREQKELSEVESLLEKGINYFEGKNGCQKNFNKAILLFEKASQLGCPKADFYIGSSIISSHGVDRLKKSAKSGDPDGQNRYAKYLKEGVLIAKNEQKAMHYYKLAADQGQEEASFEYGREKYEKGVTKEEKMEGIEYLKKSAEKLFPDAIYMYSKICSKTNPEDSKKFLEFAIEKGSQLALKEKESNKK</sequence>
<proteinExistence type="inferred from homology"/>
<evidence type="ECO:0000256" key="4">
    <source>
        <dbReference type="SAM" id="Coils"/>
    </source>
</evidence>
<dbReference type="InterPro" id="IPR003888">
    <property type="entry name" value="FYrich_N"/>
</dbReference>
<evidence type="ECO:0000256" key="2">
    <source>
        <dbReference type="ARBA" id="ARBA00023242"/>
    </source>
</evidence>
<dbReference type="PROSITE" id="PS51542">
    <property type="entry name" value="FYRN"/>
    <property type="match status" value="1"/>
</dbReference>
<evidence type="ECO:0000256" key="5">
    <source>
        <dbReference type="SAM" id="MobiDB-lite"/>
    </source>
</evidence>
<feature type="region of interest" description="Disordered" evidence="5">
    <location>
        <begin position="436"/>
        <end position="508"/>
    </location>
</feature>
<keyword evidence="8" id="KW-1185">Reference proteome</keyword>
<comment type="similarity">
    <text evidence="3">Belongs to the sel-1 family.</text>
</comment>
<dbReference type="Gene3D" id="1.25.40.10">
    <property type="entry name" value="Tetratricopeptide repeat domain"/>
    <property type="match status" value="2"/>
</dbReference>
<dbReference type="SMART" id="SM00671">
    <property type="entry name" value="SEL1"/>
    <property type="match status" value="8"/>
</dbReference>
<dbReference type="PANTHER" id="PTHR11102">
    <property type="entry name" value="SEL-1-LIKE PROTEIN"/>
    <property type="match status" value="1"/>
</dbReference>
<evidence type="ECO:0000313" key="7">
    <source>
        <dbReference type="EMBL" id="KAK8857342.1"/>
    </source>
</evidence>
<dbReference type="SUPFAM" id="SSF81901">
    <property type="entry name" value="HCP-like"/>
    <property type="match status" value="3"/>
</dbReference>
<feature type="compositionally biased region" description="Basic residues" evidence="5">
    <location>
        <begin position="675"/>
        <end position="687"/>
    </location>
</feature>
<comment type="caution">
    <text evidence="7">The sequence shown here is derived from an EMBL/GenBank/DDBJ whole genome shotgun (WGS) entry which is preliminary data.</text>
</comment>
<dbReference type="PANTHER" id="PTHR11102:SF160">
    <property type="entry name" value="ERAD-ASSOCIATED E3 UBIQUITIN-PROTEIN LIGASE COMPONENT HRD3"/>
    <property type="match status" value="1"/>
</dbReference>
<feature type="compositionally biased region" description="Acidic residues" evidence="5">
    <location>
        <begin position="724"/>
        <end position="752"/>
    </location>
</feature>
<accession>A0ABR2I678</accession>
<dbReference type="InterPro" id="IPR001245">
    <property type="entry name" value="Ser-Thr/Tyr_kinase_cat_dom"/>
</dbReference>
<gene>
    <name evidence="7" type="ORF">M9Y10_015746</name>
</gene>
<dbReference type="Gene3D" id="3.30.160.360">
    <property type="match status" value="1"/>
</dbReference>
<feature type="compositionally biased region" description="Basic residues" evidence="5">
    <location>
        <begin position="486"/>
        <end position="498"/>
    </location>
</feature>
<comment type="subcellular location">
    <subcellularLocation>
        <location evidence="1">Nucleus</location>
    </subcellularLocation>
</comment>
<protein>
    <recommendedName>
        <fullName evidence="6">Protein kinase domain-containing protein</fullName>
    </recommendedName>
</protein>
<dbReference type="InterPro" id="IPR050767">
    <property type="entry name" value="Sel1_AlgK"/>
</dbReference>
<feature type="compositionally biased region" description="Acidic residues" evidence="5">
    <location>
        <begin position="461"/>
        <end position="479"/>
    </location>
</feature>
<feature type="compositionally biased region" description="Acidic residues" evidence="5">
    <location>
        <begin position="692"/>
        <end position="717"/>
    </location>
</feature>
<dbReference type="InterPro" id="IPR011009">
    <property type="entry name" value="Kinase-like_dom_sf"/>
</dbReference>
<dbReference type="InterPro" id="IPR003889">
    <property type="entry name" value="FYrich_C"/>
</dbReference>
<dbReference type="Pfam" id="PF07714">
    <property type="entry name" value="PK_Tyr_Ser-Thr"/>
    <property type="match status" value="1"/>
</dbReference>
<reference evidence="7 8" key="1">
    <citation type="submission" date="2024-04" db="EMBL/GenBank/DDBJ databases">
        <title>Tritrichomonas musculus Genome.</title>
        <authorList>
            <person name="Alves-Ferreira E."/>
            <person name="Grigg M."/>
            <person name="Lorenzi H."/>
            <person name="Galac M."/>
        </authorList>
    </citation>
    <scope>NUCLEOTIDE SEQUENCE [LARGE SCALE GENOMIC DNA]</scope>
    <source>
        <strain evidence="7 8">EAF2021</strain>
    </source>
</reference>
<dbReference type="Pfam" id="PF05965">
    <property type="entry name" value="FYRC"/>
    <property type="match status" value="1"/>
</dbReference>
<dbReference type="Pfam" id="PF05964">
    <property type="entry name" value="FYRN"/>
    <property type="match status" value="1"/>
</dbReference>
<evidence type="ECO:0000256" key="3">
    <source>
        <dbReference type="ARBA" id="ARBA00038101"/>
    </source>
</evidence>
<dbReference type="Pfam" id="PF08238">
    <property type="entry name" value="Sel1"/>
    <property type="match status" value="8"/>
</dbReference>
<organism evidence="7 8">
    <name type="scientific">Tritrichomonas musculus</name>
    <dbReference type="NCBI Taxonomy" id="1915356"/>
    <lineage>
        <taxon>Eukaryota</taxon>
        <taxon>Metamonada</taxon>
        <taxon>Parabasalia</taxon>
        <taxon>Tritrichomonadida</taxon>
        <taxon>Tritrichomonadidae</taxon>
        <taxon>Tritrichomonas</taxon>
    </lineage>
</organism>
<feature type="region of interest" description="Disordered" evidence="5">
    <location>
        <begin position="675"/>
        <end position="752"/>
    </location>
</feature>
<feature type="domain" description="Protein kinase" evidence="6">
    <location>
        <begin position="1"/>
        <end position="184"/>
    </location>
</feature>
<evidence type="ECO:0000256" key="1">
    <source>
        <dbReference type="ARBA" id="ARBA00004123"/>
    </source>
</evidence>
<dbReference type="SUPFAM" id="SSF56112">
    <property type="entry name" value="Protein kinase-like (PK-like)"/>
    <property type="match status" value="1"/>
</dbReference>
<dbReference type="InterPro" id="IPR006597">
    <property type="entry name" value="Sel1-like"/>
</dbReference>
<evidence type="ECO:0000313" key="8">
    <source>
        <dbReference type="Proteomes" id="UP001470230"/>
    </source>
</evidence>
<dbReference type="InterPro" id="IPR019734">
    <property type="entry name" value="TPR_rpt"/>
</dbReference>
<evidence type="ECO:0000259" key="6">
    <source>
        <dbReference type="PROSITE" id="PS50011"/>
    </source>
</evidence>